<feature type="compositionally biased region" description="Polar residues" evidence="1">
    <location>
        <begin position="28"/>
        <end position="57"/>
    </location>
</feature>
<comment type="caution">
    <text evidence="2">The sequence shown here is derived from an EMBL/GenBank/DDBJ whole genome shotgun (WGS) entry which is preliminary data.</text>
</comment>
<reference evidence="2 3" key="1">
    <citation type="submission" date="2024-08" db="EMBL/GenBank/DDBJ databases">
        <authorList>
            <person name="Cucini C."/>
            <person name="Frati F."/>
        </authorList>
    </citation>
    <scope>NUCLEOTIDE SEQUENCE [LARGE SCALE GENOMIC DNA]</scope>
</reference>
<proteinExistence type="predicted"/>
<feature type="compositionally biased region" description="Polar residues" evidence="1">
    <location>
        <begin position="113"/>
        <end position="127"/>
    </location>
</feature>
<dbReference type="Proteomes" id="UP001642540">
    <property type="component" value="Unassembled WGS sequence"/>
</dbReference>
<evidence type="ECO:0000256" key="1">
    <source>
        <dbReference type="SAM" id="MobiDB-lite"/>
    </source>
</evidence>
<feature type="region of interest" description="Disordered" evidence="1">
    <location>
        <begin position="113"/>
        <end position="151"/>
    </location>
</feature>
<evidence type="ECO:0000313" key="3">
    <source>
        <dbReference type="Proteomes" id="UP001642540"/>
    </source>
</evidence>
<organism evidence="2 3">
    <name type="scientific">Orchesella dallaii</name>
    <dbReference type="NCBI Taxonomy" id="48710"/>
    <lineage>
        <taxon>Eukaryota</taxon>
        <taxon>Metazoa</taxon>
        <taxon>Ecdysozoa</taxon>
        <taxon>Arthropoda</taxon>
        <taxon>Hexapoda</taxon>
        <taxon>Collembola</taxon>
        <taxon>Entomobryomorpha</taxon>
        <taxon>Entomobryoidea</taxon>
        <taxon>Orchesellidae</taxon>
        <taxon>Orchesellinae</taxon>
        <taxon>Orchesella</taxon>
    </lineage>
</organism>
<keyword evidence="3" id="KW-1185">Reference proteome</keyword>
<gene>
    <name evidence="2" type="ORF">ODALV1_LOCUS24057</name>
</gene>
<feature type="region of interest" description="Disordered" evidence="1">
    <location>
        <begin position="1"/>
        <end position="57"/>
    </location>
</feature>
<dbReference type="EMBL" id="CAXLJM020000086">
    <property type="protein sequence ID" value="CAL8131172.1"/>
    <property type="molecule type" value="Genomic_DNA"/>
</dbReference>
<protein>
    <submittedName>
        <fullName evidence="2">Uncharacterized protein</fullName>
    </submittedName>
</protein>
<name>A0ABP1RMU6_9HEXA</name>
<evidence type="ECO:0000313" key="2">
    <source>
        <dbReference type="EMBL" id="CAL8131172.1"/>
    </source>
</evidence>
<feature type="compositionally biased region" description="Low complexity" evidence="1">
    <location>
        <begin position="14"/>
        <end position="25"/>
    </location>
</feature>
<accession>A0ABP1RMU6</accession>
<sequence>MSDHIVQLPTPPLSSEQSGSGQDESNNQKEQLANQINQPLTQNESENEPANNLMSQPANQNDLEASIDQFKKECEAKRLKLRSEKIDVADLTDILDEMIEAILLQLKTQTPLRSTSTAVQRGTTTVTKPKRTVEEQENQGDNPPPNQAEETPDLCEIFGRLKPLKVCQLMSPHYLLKIEDNKLLAKRVDLLCKFLCLQYKRPSDVLDIFQAELYDVCGIRLITLDETEVGLTLASNPTKKRKLDEQEDNVDGWMHVVAGPFI</sequence>